<sequence>MQRKIARAVDDYGVSKKLARFAYNNKIVFNKSIKILKELTVSGIEYEDLKKIVRGSFDLSMLPYSKSITNFYLAQYNYNVSLEGSKVSDILTGSLIIDFNYVLSGKPKVLRKEIIDVISLKKDEVAFSSVELITLINGGVSDELLYSVAKGEITASEAYLIHVFKVRKNEIKIICNKIRNKELSSEGIFSYAKGVRQDGNTQPDINNKLAPGIQGTLNGKTKTVPLPTELESKGIIEPVNNSESARLSYAESERGISKTNIDINISENRAALERQKSQIDEGISKSFILYLNLSKKTNDVIFDKVSRKRLFQTDRLKGHEKIISFLSSERNYGLIEISNLVILAENNASDDILKSVANGDVLFQQAYVEIQYGVIDKNIVEKSIKREDGGITVHIDGGTVMTSSKKGCQENQAVDECPAMYKKQVAKAADKVQAKRKLVANNINSKVMLSPKSDISSEGYLSPLTYLMSSILENSEMLCSYNSPTNSNALASFGDMLAVS</sequence>
<reference evidence="1 2" key="1">
    <citation type="submission" date="2015-03" db="EMBL/GenBank/DDBJ databases">
        <authorList>
            <consortium name="Pathogen Informatics"/>
            <person name="Murphy D."/>
        </authorList>
    </citation>
    <scope>NUCLEOTIDE SEQUENCE [LARGE SCALE GENOMIC DNA]</scope>
    <source>
        <strain evidence="1 2">IP08791</strain>
    </source>
</reference>
<dbReference type="RefSeq" id="WP_231583105.1">
    <property type="nucleotide sequence ID" value="NZ_CQEH01000003.1"/>
</dbReference>
<organism evidence="1 2">
    <name type="scientific">Yersinia aldovae</name>
    <dbReference type="NCBI Taxonomy" id="29483"/>
    <lineage>
        <taxon>Bacteria</taxon>
        <taxon>Pseudomonadati</taxon>
        <taxon>Pseudomonadota</taxon>
        <taxon>Gammaproteobacteria</taxon>
        <taxon>Enterobacterales</taxon>
        <taxon>Yersiniaceae</taxon>
        <taxon>Yersinia</taxon>
    </lineage>
</organism>
<dbReference type="Proteomes" id="UP000038647">
    <property type="component" value="Unassembled WGS sequence"/>
</dbReference>
<name>A0ABP1YQ98_YERAL</name>
<comment type="caution">
    <text evidence="1">The sequence shown here is derived from an EMBL/GenBank/DDBJ whole genome shotgun (WGS) entry which is preliminary data.</text>
</comment>
<gene>
    <name evidence="1" type="ORF">ERS137966_00899</name>
</gene>
<evidence type="ECO:0000313" key="2">
    <source>
        <dbReference type="Proteomes" id="UP000038647"/>
    </source>
</evidence>
<accession>A0ABP1YQ98</accession>
<evidence type="ECO:0000313" key="1">
    <source>
        <dbReference type="EMBL" id="CNK67118.1"/>
    </source>
</evidence>
<proteinExistence type="predicted"/>
<protein>
    <submittedName>
        <fullName evidence="1">Uncharacterized protein</fullName>
    </submittedName>
</protein>
<keyword evidence="2" id="KW-1185">Reference proteome</keyword>
<dbReference type="EMBL" id="CQEH01000003">
    <property type="protein sequence ID" value="CNK67118.1"/>
    <property type="molecule type" value="Genomic_DNA"/>
</dbReference>